<evidence type="ECO:0000256" key="1">
    <source>
        <dbReference type="ARBA" id="ARBA00006100"/>
    </source>
</evidence>
<dbReference type="SMART" id="SM00729">
    <property type="entry name" value="Elp3"/>
    <property type="match status" value="1"/>
</dbReference>
<dbReference type="PANTHER" id="PTHR13932">
    <property type="entry name" value="COPROPORPHYRINIGEN III OXIDASE"/>
    <property type="match status" value="1"/>
</dbReference>
<keyword evidence="2" id="KW-0004">4Fe-4S</keyword>
<dbReference type="InterPro" id="IPR058240">
    <property type="entry name" value="rSAM_sf"/>
</dbReference>
<dbReference type="GO" id="GO:0004109">
    <property type="term" value="F:coproporphyrinogen oxidase activity"/>
    <property type="evidence" value="ECO:0007669"/>
    <property type="project" value="InterPro"/>
</dbReference>
<dbReference type="SFLD" id="SFLDF00288">
    <property type="entry name" value="HemN-like__clustered_with_nucl"/>
    <property type="match status" value="1"/>
</dbReference>
<keyword evidence="2" id="KW-0349">Heme</keyword>
<reference evidence="4 5" key="1">
    <citation type="submission" date="2018-03" db="EMBL/GenBank/DDBJ databases">
        <title>Genomic Encyclopedia of Type Strains, Phase III (KMG-III): the genomes of soil and plant-associated and newly described type strains.</title>
        <authorList>
            <person name="Whitman W."/>
        </authorList>
    </citation>
    <scope>NUCLEOTIDE SEQUENCE [LARGE SCALE GENOMIC DNA]</scope>
    <source>
        <strain evidence="4 5">CGMCC 1.9313</strain>
    </source>
</reference>
<dbReference type="Gene3D" id="3.80.30.20">
    <property type="entry name" value="tm_1862 like domain"/>
    <property type="match status" value="1"/>
</dbReference>
<dbReference type="SFLD" id="SFLDG01082">
    <property type="entry name" value="B12-binding_domain_containing"/>
    <property type="match status" value="1"/>
</dbReference>
<evidence type="ECO:0000313" key="5">
    <source>
        <dbReference type="Proteomes" id="UP000238034"/>
    </source>
</evidence>
<dbReference type="RefSeq" id="WP_106291487.1">
    <property type="nucleotide sequence ID" value="NZ_PVTH01000002.1"/>
</dbReference>
<dbReference type="SUPFAM" id="SSF102114">
    <property type="entry name" value="Radical SAM enzymes"/>
    <property type="match status" value="1"/>
</dbReference>
<dbReference type="InterPro" id="IPR007197">
    <property type="entry name" value="rSAM"/>
</dbReference>
<dbReference type="GO" id="GO:0051539">
    <property type="term" value="F:4 iron, 4 sulfur cluster binding"/>
    <property type="evidence" value="ECO:0007669"/>
    <property type="project" value="UniProtKB-UniRule"/>
</dbReference>
<comment type="similarity">
    <text evidence="1">Belongs to the anaerobic coproporphyrinogen-III oxidase family. HemW subfamily.</text>
</comment>
<comment type="subcellular location">
    <subcellularLocation>
        <location evidence="2">Cytoplasm</location>
    </subcellularLocation>
</comment>
<organism evidence="4 5">
    <name type="scientific">Arcticibacter pallidicorallinus</name>
    <dbReference type="NCBI Taxonomy" id="1259464"/>
    <lineage>
        <taxon>Bacteria</taxon>
        <taxon>Pseudomonadati</taxon>
        <taxon>Bacteroidota</taxon>
        <taxon>Sphingobacteriia</taxon>
        <taxon>Sphingobacteriales</taxon>
        <taxon>Sphingobacteriaceae</taxon>
        <taxon>Arcticibacter</taxon>
    </lineage>
</organism>
<dbReference type="Pfam" id="PF06969">
    <property type="entry name" value="HemN_C"/>
    <property type="match status" value="1"/>
</dbReference>
<dbReference type="SFLD" id="SFLDF00562">
    <property type="entry name" value="HemN-like__clustered_with_heat"/>
    <property type="match status" value="1"/>
</dbReference>
<accession>A0A2T0U8V9</accession>
<keyword evidence="2" id="KW-0949">S-adenosyl-L-methionine</keyword>
<dbReference type="NCBIfam" id="TIGR00539">
    <property type="entry name" value="hemN_rel"/>
    <property type="match status" value="1"/>
</dbReference>
<dbReference type="GO" id="GO:0046872">
    <property type="term" value="F:metal ion binding"/>
    <property type="evidence" value="ECO:0007669"/>
    <property type="project" value="UniProtKB-UniRule"/>
</dbReference>
<dbReference type="GO" id="GO:0006779">
    <property type="term" value="P:porphyrin-containing compound biosynthetic process"/>
    <property type="evidence" value="ECO:0007669"/>
    <property type="project" value="InterPro"/>
</dbReference>
<dbReference type="CDD" id="cd01335">
    <property type="entry name" value="Radical_SAM"/>
    <property type="match status" value="1"/>
</dbReference>
<proteinExistence type="inferred from homology"/>
<keyword evidence="2" id="KW-0479">Metal-binding</keyword>
<dbReference type="InterPro" id="IPR006638">
    <property type="entry name" value="Elp3/MiaA/NifB-like_rSAM"/>
</dbReference>
<keyword evidence="5" id="KW-1185">Reference proteome</keyword>
<sequence length="380" mass="43530">MAGIYFHIPFCKQACHYCDFHFSTSAKYKDEILQSMLKELELQKDYLGTETIETIYFGGGTPSVIDPSEIQRFIDQVAKQHHVSTDAEVTLEANPDDLSPQRVKELRQTNINRFSVGIQSFFEEDLRWMNRAHNAQEADAAIKRVQDAGFENITADLIYGYPLLSDEKWKTNLAKIHELNIPHVSAYSMTVETRTALAHFIAKGKQPEMNDSQSADQFTYMIGQLREWGYEHYETSNFAKPGHYSRHNTNYWKGVSYLGIGPSAHSFNGETRKWNIANNAKYLEALLVDRVPAEIEVLTPEDRVNEYIMTSLRTMWGMDMTRVDREFGSGYSAEIEKNAAEFFDKGWLEKKDGDTVVLTDAGKLFSDHIASELFIDHESK</sequence>
<feature type="domain" description="Radical SAM core" evidence="3">
    <location>
        <begin position="1"/>
        <end position="231"/>
    </location>
</feature>
<dbReference type="SFLD" id="SFLDS00029">
    <property type="entry name" value="Radical_SAM"/>
    <property type="match status" value="1"/>
</dbReference>
<dbReference type="SFLD" id="SFLDG01065">
    <property type="entry name" value="anaerobic_coproporphyrinogen-I"/>
    <property type="match status" value="1"/>
</dbReference>
<dbReference type="Pfam" id="PF04055">
    <property type="entry name" value="Radical_SAM"/>
    <property type="match status" value="1"/>
</dbReference>
<dbReference type="InterPro" id="IPR004559">
    <property type="entry name" value="HemW-like"/>
</dbReference>
<evidence type="ECO:0000313" key="4">
    <source>
        <dbReference type="EMBL" id="PRY54354.1"/>
    </source>
</evidence>
<dbReference type="Proteomes" id="UP000238034">
    <property type="component" value="Unassembled WGS sequence"/>
</dbReference>
<dbReference type="OrthoDB" id="9808022at2"/>
<name>A0A2T0U8V9_9SPHI</name>
<keyword evidence="2" id="KW-0411">Iron-sulfur</keyword>
<dbReference type="InterPro" id="IPR034505">
    <property type="entry name" value="Coproporphyrinogen-III_oxidase"/>
</dbReference>
<protein>
    <recommendedName>
        <fullName evidence="2">Heme chaperone HemW</fullName>
    </recommendedName>
</protein>
<keyword evidence="2" id="KW-0963">Cytoplasm</keyword>
<dbReference type="EMBL" id="PVTH01000002">
    <property type="protein sequence ID" value="PRY54354.1"/>
    <property type="molecule type" value="Genomic_DNA"/>
</dbReference>
<gene>
    <name evidence="4" type="ORF">B0I27_102120</name>
</gene>
<keyword evidence="2" id="KW-0143">Chaperone</keyword>
<dbReference type="GO" id="GO:0005737">
    <property type="term" value="C:cytoplasm"/>
    <property type="evidence" value="ECO:0007669"/>
    <property type="project" value="UniProtKB-SubCell"/>
</dbReference>
<dbReference type="InterPro" id="IPR023404">
    <property type="entry name" value="rSAM_horseshoe"/>
</dbReference>
<dbReference type="InterPro" id="IPR010723">
    <property type="entry name" value="HemN_C"/>
</dbReference>
<evidence type="ECO:0000256" key="2">
    <source>
        <dbReference type="RuleBase" id="RU364116"/>
    </source>
</evidence>
<dbReference type="PROSITE" id="PS51918">
    <property type="entry name" value="RADICAL_SAM"/>
    <property type="match status" value="1"/>
</dbReference>
<evidence type="ECO:0000259" key="3">
    <source>
        <dbReference type="PROSITE" id="PS51918"/>
    </source>
</evidence>
<dbReference type="PANTHER" id="PTHR13932:SF5">
    <property type="entry name" value="RADICAL S-ADENOSYL METHIONINE DOMAIN-CONTAINING PROTEIN 1, MITOCHONDRIAL"/>
    <property type="match status" value="1"/>
</dbReference>
<dbReference type="AlphaFoldDB" id="A0A2T0U8V9"/>
<keyword evidence="2" id="KW-0408">Iron</keyword>
<comment type="caution">
    <text evidence="4">The sequence shown here is derived from an EMBL/GenBank/DDBJ whole genome shotgun (WGS) entry which is preliminary data.</text>
</comment>
<comment type="function">
    <text evidence="2">Probably acts as a heme chaperone, transferring heme to an unknown acceptor. Binds one molecule of heme per monomer, possibly covalently. Binds 1 [4Fe-4S] cluster. The cluster is coordinated with 3 cysteines and an exchangeable S-adenosyl-L-methionine.</text>
</comment>